<evidence type="ECO:0000256" key="1">
    <source>
        <dbReference type="SAM" id="MobiDB-lite"/>
    </source>
</evidence>
<accession>A0A382P6N0</accession>
<gene>
    <name evidence="3" type="ORF">METZ01_LOCUS321908</name>
</gene>
<dbReference type="InterPro" id="IPR030395">
    <property type="entry name" value="GP_PDE_dom"/>
</dbReference>
<dbReference type="AlphaFoldDB" id="A0A382P6N0"/>
<organism evidence="3">
    <name type="scientific">marine metagenome</name>
    <dbReference type="NCBI Taxonomy" id="408172"/>
    <lineage>
        <taxon>unclassified sequences</taxon>
        <taxon>metagenomes</taxon>
        <taxon>ecological metagenomes</taxon>
    </lineage>
</organism>
<feature type="non-terminal residue" evidence="3">
    <location>
        <position position="1"/>
    </location>
</feature>
<protein>
    <recommendedName>
        <fullName evidence="2">GP-PDE domain-containing protein</fullName>
    </recommendedName>
</protein>
<name>A0A382P6N0_9ZZZZ</name>
<dbReference type="GO" id="GO:0006629">
    <property type="term" value="P:lipid metabolic process"/>
    <property type="evidence" value="ECO:0007669"/>
    <property type="project" value="InterPro"/>
</dbReference>
<dbReference type="PROSITE" id="PS51704">
    <property type="entry name" value="GP_PDE"/>
    <property type="match status" value="1"/>
</dbReference>
<feature type="region of interest" description="Disordered" evidence="1">
    <location>
        <begin position="70"/>
        <end position="89"/>
    </location>
</feature>
<proteinExistence type="predicted"/>
<evidence type="ECO:0000313" key="3">
    <source>
        <dbReference type="EMBL" id="SVC69054.1"/>
    </source>
</evidence>
<dbReference type="GO" id="GO:0008081">
    <property type="term" value="F:phosphoric diester hydrolase activity"/>
    <property type="evidence" value="ECO:0007669"/>
    <property type="project" value="InterPro"/>
</dbReference>
<sequence length="89" mass="10057">VTTGNRRHNPRHPNHRFVFKSPHRLKRRCRVAAPGIPKDPLIDTGIVGRLDLCSNLGTFINRLPKTEILEPRPSQASPSYLLRSAQGVR</sequence>
<feature type="domain" description="GP-PDE" evidence="2">
    <location>
        <begin position="1"/>
        <end position="89"/>
    </location>
</feature>
<dbReference type="EMBL" id="UINC01105253">
    <property type="protein sequence ID" value="SVC69054.1"/>
    <property type="molecule type" value="Genomic_DNA"/>
</dbReference>
<evidence type="ECO:0000259" key="2">
    <source>
        <dbReference type="PROSITE" id="PS51704"/>
    </source>
</evidence>
<reference evidence="3" key="1">
    <citation type="submission" date="2018-05" db="EMBL/GenBank/DDBJ databases">
        <authorList>
            <person name="Lanie J.A."/>
            <person name="Ng W.-L."/>
            <person name="Kazmierczak K.M."/>
            <person name="Andrzejewski T.M."/>
            <person name="Davidsen T.M."/>
            <person name="Wayne K.J."/>
            <person name="Tettelin H."/>
            <person name="Glass J.I."/>
            <person name="Rusch D."/>
            <person name="Podicherti R."/>
            <person name="Tsui H.-C.T."/>
            <person name="Winkler M.E."/>
        </authorList>
    </citation>
    <scope>NUCLEOTIDE SEQUENCE</scope>
</reference>